<evidence type="ECO:0000256" key="6">
    <source>
        <dbReference type="ARBA" id="ARBA00022692"/>
    </source>
</evidence>
<comment type="similarity">
    <text evidence="11">Belongs to the chitin synthase family. Class IV subfamily.</text>
</comment>
<keyword evidence="3" id="KW-1003">Cell membrane</keyword>
<dbReference type="GO" id="GO:0004100">
    <property type="term" value="F:chitin synthase activity"/>
    <property type="evidence" value="ECO:0007669"/>
    <property type="project" value="UniProtKB-EC"/>
</dbReference>
<organism evidence="14 15">
    <name type="scientific">Etheostoma spectabile</name>
    <name type="common">orangethroat darter</name>
    <dbReference type="NCBI Taxonomy" id="54343"/>
    <lineage>
        <taxon>Eukaryota</taxon>
        <taxon>Metazoa</taxon>
        <taxon>Chordata</taxon>
        <taxon>Craniata</taxon>
        <taxon>Vertebrata</taxon>
        <taxon>Euteleostomi</taxon>
        <taxon>Actinopterygii</taxon>
        <taxon>Neopterygii</taxon>
        <taxon>Teleostei</taxon>
        <taxon>Neoteleostei</taxon>
        <taxon>Acanthomorphata</taxon>
        <taxon>Eupercaria</taxon>
        <taxon>Perciformes</taxon>
        <taxon>Percoidei</taxon>
        <taxon>Percidae</taxon>
        <taxon>Etheostomatinae</taxon>
        <taxon>Etheostoma</taxon>
    </lineage>
</organism>
<dbReference type="Proteomes" id="UP000327493">
    <property type="component" value="Unassembled WGS sequence"/>
</dbReference>
<proteinExistence type="inferred from homology"/>
<keyword evidence="9 13" id="KW-0472">Membrane</keyword>
<evidence type="ECO:0000256" key="11">
    <source>
        <dbReference type="ARBA" id="ARBA00046329"/>
    </source>
</evidence>
<keyword evidence="5" id="KW-0808">Transferase</keyword>
<evidence type="ECO:0000256" key="7">
    <source>
        <dbReference type="ARBA" id="ARBA00022989"/>
    </source>
</evidence>
<keyword evidence="10" id="KW-0325">Glycoprotein</keyword>
<evidence type="ECO:0000256" key="1">
    <source>
        <dbReference type="ARBA" id="ARBA00004651"/>
    </source>
</evidence>
<keyword evidence="8" id="KW-0175">Coiled coil</keyword>
<feature type="non-terminal residue" evidence="14">
    <location>
        <position position="1"/>
    </location>
</feature>
<evidence type="ECO:0000256" key="13">
    <source>
        <dbReference type="SAM" id="Phobius"/>
    </source>
</evidence>
<reference evidence="14 15" key="1">
    <citation type="submission" date="2019-08" db="EMBL/GenBank/DDBJ databases">
        <title>A chromosome-level genome assembly, high-density linkage maps, and genome scans reveal the genomic architecture of hybrid incompatibilities underlying speciation via character displacement in darters (Percidae: Etheostominae).</title>
        <authorList>
            <person name="Moran R.L."/>
            <person name="Catchen J.M."/>
            <person name="Fuller R.C."/>
        </authorList>
    </citation>
    <scope>NUCLEOTIDE SEQUENCE [LARGE SCALE GENOMIC DNA]</scope>
    <source>
        <strain evidence="14">EspeVRDwgs_2016</strain>
        <tissue evidence="14">Muscle</tissue>
    </source>
</reference>
<evidence type="ECO:0000256" key="10">
    <source>
        <dbReference type="ARBA" id="ARBA00023180"/>
    </source>
</evidence>
<dbReference type="EC" id="2.4.1.16" evidence="2"/>
<dbReference type="InterPro" id="IPR029044">
    <property type="entry name" value="Nucleotide-diphossugar_trans"/>
</dbReference>
<dbReference type="GO" id="GO:0006031">
    <property type="term" value="P:chitin biosynthetic process"/>
    <property type="evidence" value="ECO:0007669"/>
    <property type="project" value="TreeGrafter"/>
</dbReference>
<dbReference type="PANTHER" id="PTHR22914:SF42">
    <property type="entry name" value="CHITIN SYNTHASE"/>
    <property type="match status" value="1"/>
</dbReference>
<evidence type="ECO:0000256" key="5">
    <source>
        <dbReference type="ARBA" id="ARBA00022679"/>
    </source>
</evidence>
<dbReference type="PANTHER" id="PTHR22914">
    <property type="entry name" value="CHITIN SYNTHASE"/>
    <property type="match status" value="1"/>
</dbReference>
<dbReference type="SUPFAM" id="SSF53448">
    <property type="entry name" value="Nucleotide-diphospho-sugar transferases"/>
    <property type="match status" value="1"/>
</dbReference>
<dbReference type="CDD" id="cd04190">
    <property type="entry name" value="Chitin_synth_C"/>
    <property type="match status" value="1"/>
</dbReference>
<dbReference type="InterPro" id="IPR004835">
    <property type="entry name" value="Chitin_synth"/>
</dbReference>
<protein>
    <recommendedName>
        <fullName evidence="2">chitin synthase</fullName>
        <ecNumber evidence="2">2.4.1.16</ecNumber>
    </recommendedName>
</protein>
<dbReference type="GO" id="GO:0005886">
    <property type="term" value="C:plasma membrane"/>
    <property type="evidence" value="ECO:0007669"/>
    <property type="project" value="UniProtKB-SubCell"/>
</dbReference>
<comment type="catalytic activity">
    <reaction evidence="12">
        <text>[(1-&gt;4)-N-acetyl-beta-D-glucosaminyl](n) + UDP-N-acetyl-alpha-D-glucosamine = [(1-&gt;4)-N-acetyl-beta-D-glucosaminyl](n+1) + UDP + H(+)</text>
        <dbReference type="Rhea" id="RHEA:16637"/>
        <dbReference type="Rhea" id="RHEA-COMP:9593"/>
        <dbReference type="Rhea" id="RHEA-COMP:9595"/>
        <dbReference type="ChEBI" id="CHEBI:15378"/>
        <dbReference type="ChEBI" id="CHEBI:17029"/>
        <dbReference type="ChEBI" id="CHEBI:57705"/>
        <dbReference type="ChEBI" id="CHEBI:58223"/>
        <dbReference type="EC" id="2.4.1.16"/>
    </reaction>
</comment>
<dbReference type="AlphaFoldDB" id="A0A5J5C9V1"/>
<evidence type="ECO:0000256" key="8">
    <source>
        <dbReference type="ARBA" id="ARBA00023054"/>
    </source>
</evidence>
<comment type="caution">
    <text evidence="14">The sequence shown here is derived from an EMBL/GenBank/DDBJ whole genome shotgun (WGS) entry which is preliminary data.</text>
</comment>
<evidence type="ECO:0000256" key="3">
    <source>
        <dbReference type="ARBA" id="ARBA00022475"/>
    </source>
</evidence>
<accession>A0A5J5C9V1</accession>
<sequence>YRTSLNGTSINFIGYCSQVVDGRTPNLNGSVFPQLVLDVTHTLCFLDMSKMADIGLLTGSAVSWWLGLVLATVHLWYLSLYRIQRTQDLFIRRLYEGGFLEQSLLLNTRFDIQTTAKRKQFTSLNPVKVFLCATMWHETYNEMMKILISIFRLDKYRPKKEGETSDVNFEAHIYFDDAFREVPGSRGRHVNEYAEMLVEIIREVYGTFMNIDKTLFKNQEQIPDQKIVTTPYGGRLVVTMPHGNSIMVHFKDKELIRHKKRWSQVMYLYYLLGWKVSTKYFERWGKGGSEGMGERNKEFEKEKHNTYILALDGDTDFQPAAVMLLIDRLKTYPNVGAACGRIHPTGSGPMVWYQKFEYAVGHWLQKTAEHVFGCVLCSPGCFSLFRAAALMDNNVMKKYTIKSSKAQHYIQYDQGEDRWLCTLLLKQGWRVEYSAAADAYTNAPEEFKEFYNQRRRWVPSTMANIVDLLGSATLISQKNPSMSRPYMVYQLFNLVSFILVPSTVILMIAGQACSWFLLFFCQIHKLSSRNGIKILLFYHVSNVMQFAT</sequence>
<keyword evidence="15" id="KW-1185">Reference proteome</keyword>
<keyword evidence="7 13" id="KW-1133">Transmembrane helix</keyword>
<evidence type="ECO:0000256" key="9">
    <source>
        <dbReference type="ARBA" id="ARBA00023136"/>
    </source>
</evidence>
<dbReference type="FunFam" id="3.90.550.10:FF:000139">
    <property type="entry name" value="Chitin synthase 8"/>
    <property type="match status" value="1"/>
</dbReference>
<name>A0A5J5C9V1_9PERO</name>
<dbReference type="Gene3D" id="3.90.550.10">
    <property type="entry name" value="Spore Coat Polysaccharide Biosynthesis Protein SpsA, Chain A"/>
    <property type="match status" value="1"/>
</dbReference>
<evidence type="ECO:0000256" key="2">
    <source>
        <dbReference type="ARBA" id="ARBA00012543"/>
    </source>
</evidence>
<evidence type="ECO:0000313" key="15">
    <source>
        <dbReference type="Proteomes" id="UP000327493"/>
    </source>
</evidence>
<feature type="transmembrane region" description="Helical" evidence="13">
    <location>
        <begin position="495"/>
        <end position="520"/>
    </location>
</feature>
<feature type="transmembrane region" description="Helical" evidence="13">
    <location>
        <begin position="62"/>
        <end position="83"/>
    </location>
</feature>
<evidence type="ECO:0000256" key="12">
    <source>
        <dbReference type="ARBA" id="ARBA00048014"/>
    </source>
</evidence>
<keyword evidence="6 13" id="KW-0812">Transmembrane</keyword>
<dbReference type="EMBL" id="VOFY01000609">
    <property type="protein sequence ID" value="KAA8578482.1"/>
    <property type="molecule type" value="Genomic_DNA"/>
</dbReference>
<evidence type="ECO:0000313" key="14">
    <source>
        <dbReference type="EMBL" id="KAA8578482.1"/>
    </source>
</evidence>
<keyword evidence="4" id="KW-0328">Glycosyltransferase</keyword>
<gene>
    <name evidence="14" type="ORF">FQN60_007052</name>
</gene>
<comment type="subcellular location">
    <subcellularLocation>
        <location evidence="1">Cell membrane</location>
        <topology evidence="1">Multi-pass membrane protein</topology>
    </subcellularLocation>
</comment>
<dbReference type="Pfam" id="PF03142">
    <property type="entry name" value="Chitin_synth_2"/>
    <property type="match status" value="1"/>
</dbReference>
<evidence type="ECO:0000256" key="4">
    <source>
        <dbReference type="ARBA" id="ARBA00022676"/>
    </source>
</evidence>